<evidence type="ECO:0000256" key="1">
    <source>
        <dbReference type="SAM" id="SignalP"/>
    </source>
</evidence>
<sequence>MKKIITYSKFLLIVILVTVSMKEFAAGQCANNIACTGEYNPVCAKQDTFYRTFSNRCRLNRENMCAETQWEFVRVGQCE</sequence>
<reference evidence="3" key="1">
    <citation type="submission" date="2016-10" db="EMBL/GenBank/DDBJ databases">
        <title>The assassin bug Pristhesancus plagipennis produces two different types of venom.</title>
        <authorList>
            <person name="Walker A.A."/>
            <person name="Herzig V."/>
            <person name="Jin J."/>
            <person name="Fry B.G."/>
            <person name="King G.F."/>
        </authorList>
    </citation>
    <scope>NUCLEOTIDE SEQUENCE</scope>
    <source>
        <tissue evidence="3">Venom/labial glands</tissue>
    </source>
</reference>
<organism evidence="3">
    <name type="scientific">Pristhesancus plagipennis</name>
    <name type="common">Common assassin bug</name>
    <dbReference type="NCBI Taxonomy" id="1955184"/>
    <lineage>
        <taxon>Eukaryota</taxon>
        <taxon>Metazoa</taxon>
        <taxon>Ecdysozoa</taxon>
        <taxon>Arthropoda</taxon>
        <taxon>Hexapoda</taxon>
        <taxon>Insecta</taxon>
        <taxon>Pterygota</taxon>
        <taxon>Neoptera</taxon>
        <taxon>Paraneoptera</taxon>
        <taxon>Hemiptera</taxon>
        <taxon>Heteroptera</taxon>
        <taxon>Panheteroptera</taxon>
        <taxon>Cimicomorpha</taxon>
        <taxon>Reduviidae</taxon>
        <taxon>Harpactorinae</taxon>
        <taxon>Harpactorini</taxon>
        <taxon>Pristhesancus</taxon>
    </lineage>
</organism>
<evidence type="ECO:0000313" key="3">
    <source>
        <dbReference type="EMBL" id="ATU82903.1"/>
    </source>
</evidence>
<feature type="domain" description="Kazal-like" evidence="2">
    <location>
        <begin position="23"/>
        <end position="79"/>
    </location>
</feature>
<dbReference type="PROSITE" id="PS51465">
    <property type="entry name" value="KAZAL_2"/>
    <property type="match status" value="1"/>
</dbReference>
<feature type="chain" id="PRO_5014875096" evidence="1">
    <location>
        <begin position="28"/>
        <end position="79"/>
    </location>
</feature>
<dbReference type="SUPFAM" id="SSF100895">
    <property type="entry name" value="Kazal-type serine protease inhibitors"/>
    <property type="match status" value="1"/>
</dbReference>
<dbReference type="EMBL" id="KY031152">
    <property type="protein sequence ID" value="ATU82903.1"/>
    <property type="molecule type" value="mRNA"/>
</dbReference>
<dbReference type="Gene3D" id="3.30.60.30">
    <property type="match status" value="1"/>
</dbReference>
<keyword evidence="1" id="KW-0732">Signal</keyword>
<protein>
    <submittedName>
        <fullName evidence="3">Secreted Kazal protein</fullName>
    </submittedName>
</protein>
<name>A0A2K8JPE6_PRIPG</name>
<proteinExistence type="evidence at transcript level"/>
<feature type="signal peptide" evidence="1">
    <location>
        <begin position="1"/>
        <end position="27"/>
    </location>
</feature>
<dbReference type="InterPro" id="IPR002350">
    <property type="entry name" value="Kazal_dom"/>
</dbReference>
<dbReference type="Pfam" id="PF00050">
    <property type="entry name" value="Kazal_1"/>
    <property type="match status" value="1"/>
</dbReference>
<accession>A0A2K8JPE6</accession>
<evidence type="ECO:0000259" key="2">
    <source>
        <dbReference type="PROSITE" id="PS51465"/>
    </source>
</evidence>
<dbReference type="AlphaFoldDB" id="A0A2K8JPE6"/>
<dbReference type="InterPro" id="IPR036058">
    <property type="entry name" value="Kazal_dom_sf"/>
</dbReference>
<dbReference type="CDD" id="cd00104">
    <property type="entry name" value="KAZAL_FS"/>
    <property type="match status" value="1"/>
</dbReference>